<dbReference type="PANTHER" id="PTHR24567">
    <property type="entry name" value="CRP FAMILY TRANSCRIPTIONAL REGULATORY PROTEIN"/>
    <property type="match status" value="1"/>
</dbReference>
<dbReference type="InterPro" id="IPR050397">
    <property type="entry name" value="Env_Response_Regulators"/>
</dbReference>
<dbReference type="GO" id="GO:0003700">
    <property type="term" value="F:DNA-binding transcription factor activity"/>
    <property type="evidence" value="ECO:0007669"/>
    <property type="project" value="TreeGrafter"/>
</dbReference>
<dbReference type="SUPFAM" id="SSF46785">
    <property type="entry name" value="Winged helix' DNA-binding domain"/>
    <property type="match status" value="1"/>
</dbReference>
<dbReference type="InterPro" id="IPR000595">
    <property type="entry name" value="cNMP-bd_dom"/>
</dbReference>
<dbReference type="PANTHER" id="PTHR24567:SF68">
    <property type="entry name" value="DNA-BINDING TRANSCRIPTIONAL DUAL REGULATOR CRP"/>
    <property type="match status" value="1"/>
</dbReference>
<dbReference type="Gene3D" id="2.60.120.10">
    <property type="entry name" value="Jelly Rolls"/>
    <property type="match status" value="1"/>
</dbReference>
<reference evidence="7" key="1">
    <citation type="submission" date="2015-03" db="EMBL/GenBank/DDBJ databases">
        <authorList>
            <person name="Nijsse Bart"/>
        </authorList>
    </citation>
    <scope>NUCLEOTIDE SEQUENCE [LARGE SCALE GENOMIC DNA]</scope>
</reference>
<proteinExistence type="predicted"/>
<dbReference type="AlphaFoldDB" id="A0A0U1KWD2"/>
<dbReference type="Gene3D" id="1.10.10.10">
    <property type="entry name" value="Winged helix-like DNA-binding domain superfamily/Winged helix DNA-binding domain"/>
    <property type="match status" value="1"/>
</dbReference>
<dbReference type="PROSITE" id="PS50042">
    <property type="entry name" value="CNMP_BINDING_3"/>
    <property type="match status" value="1"/>
</dbReference>
<name>A0A0U1KWD2_9FIRM</name>
<keyword evidence="1" id="KW-0805">Transcription regulation</keyword>
<protein>
    <submittedName>
        <fullName evidence="6">Carbon monoxide-responsive transcriptional activator CooA</fullName>
    </submittedName>
</protein>
<accession>A0A0U1KWD2</accession>
<evidence type="ECO:0000259" key="4">
    <source>
        <dbReference type="PROSITE" id="PS50042"/>
    </source>
</evidence>
<dbReference type="PROSITE" id="PS51063">
    <property type="entry name" value="HTH_CRP_2"/>
    <property type="match status" value="1"/>
</dbReference>
<dbReference type="SUPFAM" id="SSF51206">
    <property type="entry name" value="cAMP-binding domain-like"/>
    <property type="match status" value="1"/>
</dbReference>
<evidence type="ECO:0000256" key="3">
    <source>
        <dbReference type="ARBA" id="ARBA00023163"/>
    </source>
</evidence>
<organism evidence="6 7">
    <name type="scientific">Sporomusa ovata</name>
    <dbReference type="NCBI Taxonomy" id="2378"/>
    <lineage>
        <taxon>Bacteria</taxon>
        <taxon>Bacillati</taxon>
        <taxon>Bacillota</taxon>
        <taxon>Negativicutes</taxon>
        <taxon>Selenomonadales</taxon>
        <taxon>Sporomusaceae</taxon>
        <taxon>Sporomusa</taxon>
    </lineage>
</organism>
<evidence type="ECO:0000313" key="7">
    <source>
        <dbReference type="Proteomes" id="UP000049855"/>
    </source>
</evidence>
<dbReference type="GO" id="GO:0003677">
    <property type="term" value="F:DNA binding"/>
    <property type="evidence" value="ECO:0007669"/>
    <property type="project" value="UniProtKB-KW"/>
</dbReference>
<dbReference type="Proteomes" id="UP000049855">
    <property type="component" value="Unassembled WGS sequence"/>
</dbReference>
<dbReference type="InterPro" id="IPR036390">
    <property type="entry name" value="WH_DNA-bd_sf"/>
</dbReference>
<dbReference type="RefSeq" id="WP_374700399.1">
    <property type="nucleotide sequence ID" value="NZ_CTRP01000005.1"/>
</dbReference>
<dbReference type="InterPro" id="IPR018490">
    <property type="entry name" value="cNMP-bd_dom_sf"/>
</dbReference>
<feature type="domain" description="HTH crp-type" evidence="5">
    <location>
        <begin position="142"/>
        <end position="215"/>
    </location>
</feature>
<keyword evidence="7" id="KW-1185">Reference proteome</keyword>
<keyword evidence="2" id="KW-0238">DNA-binding</keyword>
<dbReference type="InterPro" id="IPR036388">
    <property type="entry name" value="WH-like_DNA-bd_sf"/>
</dbReference>
<dbReference type="SMART" id="SM00419">
    <property type="entry name" value="HTH_CRP"/>
    <property type="match status" value="1"/>
</dbReference>
<dbReference type="GO" id="GO:0005829">
    <property type="term" value="C:cytosol"/>
    <property type="evidence" value="ECO:0007669"/>
    <property type="project" value="TreeGrafter"/>
</dbReference>
<evidence type="ECO:0000256" key="1">
    <source>
        <dbReference type="ARBA" id="ARBA00023015"/>
    </source>
</evidence>
<dbReference type="Pfam" id="PF00027">
    <property type="entry name" value="cNMP_binding"/>
    <property type="match status" value="1"/>
</dbReference>
<dbReference type="InterPro" id="IPR014710">
    <property type="entry name" value="RmlC-like_jellyroll"/>
</dbReference>
<keyword evidence="3" id="KW-0804">Transcription</keyword>
<dbReference type="SMART" id="SM00100">
    <property type="entry name" value="cNMP"/>
    <property type="match status" value="1"/>
</dbReference>
<evidence type="ECO:0000256" key="2">
    <source>
        <dbReference type="ARBA" id="ARBA00023125"/>
    </source>
</evidence>
<evidence type="ECO:0000313" key="6">
    <source>
        <dbReference type="EMBL" id="CQR71742.1"/>
    </source>
</evidence>
<dbReference type="Pfam" id="PF13545">
    <property type="entry name" value="HTH_Crp_2"/>
    <property type="match status" value="1"/>
</dbReference>
<gene>
    <name evidence="6" type="ORF">SpAn4DRAFT_3608</name>
</gene>
<dbReference type="InterPro" id="IPR012318">
    <property type="entry name" value="HTH_CRP"/>
</dbReference>
<sequence length="226" mass="25531">MRILKKLGDLHGLPLFSQLPEAIVAKYFSHCLTRKYRKKEEVFGSGEPVDYIYLLVSGKIRVYLSYPNGKEFTLTLLQAGDVYSGHTRALGQALADSEVLLIPVESFRKLLVEVPLFAMNVISVLGDSLRNSMNIIESLVFKEVNKRLYHFIYSLALSTNHHGESAIQVQLGLTHQQIGTMVDSTRQTVNMFFNNLQKEGIITMGKDKLIIHDFAIIAERARDDSE</sequence>
<feature type="domain" description="Cyclic nucleotide-binding" evidence="4">
    <location>
        <begin position="15"/>
        <end position="84"/>
    </location>
</feature>
<evidence type="ECO:0000259" key="5">
    <source>
        <dbReference type="PROSITE" id="PS51063"/>
    </source>
</evidence>
<dbReference type="EMBL" id="CTRP01000005">
    <property type="protein sequence ID" value="CQR71742.1"/>
    <property type="molecule type" value="Genomic_DNA"/>
</dbReference>
<dbReference type="CDD" id="cd00038">
    <property type="entry name" value="CAP_ED"/>
    <property type="match status" value="1"/>
</dbReference>